<feature type="region of interest" description="Disordered" evidence="2">
    <location>
        <begin position="206"/>
        <end position="408"/>
    </location>
</feature>
<evidence type="ECO:0000313" key="6">
    <source>
        <dbReference type="Proteomes" id="UP000265618"/>
    </source>
</evidence>
<dbReference type="InterPro" id="IPR000504">
    <property type="entry name" value="RRM_dom"/>
</dbReference>
<feature type="compositionally biased region" description="Basic and acidic residues" evidence="2">
    <location>
        <begin position="243"/>
        <end position="256"/>
    </location>
</feature>
<comment type="caution">
    <text evidence="4">The sequence shown here is derived from an EMBL/GenBank/DDBJ whole genome shotgun (WGS) entry which is preliminary data.</text>
</comment>
<feature type="compositionally biased region" description="Basic and acidic residues" evidence="2">
    <location>
        <begin position="330"/>
        <end position="347"/>
    </location>
</feature>
<dbReference type="PROSITE" id="PS50102">
    <property type="entry name" value="RRM"/>
    <property type="match status" value="1"/>
</dbReference>
<sequence>MAKKQLLDITQAPSGGDQWDEEDDLEQFNTAPPAPARGSGSFQSSRGSSGYGSSSGGYGGSSGGYGSSSGGYGSSSGGYGSSSGGYGGSSGGYGGRSTSYNDYQETFEVPSRPPYGVLIRNLPYETTMEDIGMFLEQQYQINDMDKIVMHVNKDTGEARGWATVIIKTPESMQKLLDLNNTSFQGRPMLIKPERQDILERQCGQQQRGGFGQQRGGYGQTRAGAFAPPGGFSREGMGTGTSAAEKRAAHQAERRAYYESQRPEGSTSTFRSTNSFQAPARAEPAGPVDMSAKPRAAPAERKPKANPFGAAAPVETVDVWATPSSVQQRPARRERTAPEEKKKADRFGSARSMDWGRTNLSTEPKKAPKKEEAKEAPKPKAAPKAAPAKEAPAKSATKASHWGALKREE</sequence>
<accession>A0A9K3GET1</accession>
<dbReference type="SMART" id="SM00360">
    <property type="entry name" value="RRM"/>
    <property type="match status" value="1"/>
</dbReference>
<feature type="compositionally biased region" description="Polar residues" evidence="2">
    <location>
        <begin position="262"/>
        <end position="276"/>
    </location>
</feature>
<dbReference type="SUPFAM" id="SSF54928">
    <property type="entry name" value="RNA-binding domain, RBD"/>
    <property type="match status" value="1"/>
</dbReference>
<evidence type="ECO:0000259" key="3">
    <source>
        <dbReference type="PROSITE" id="PS50102"/>
    </source>
</evidence>
<dbReference type="AlphaFoldDB" id="A0A9K3GET1"/>
<dbReference type="GO" id="GO:0003723">
    <property type="term" value="F:RNA binding"/>
    <property type="evidence" value="ECO:0007669"/>
    <property type="project" value="UniProtKB-UniRule"/>
</dbReference>
<feature type="compositionally biased region" description="Gly residues" evidence="2">
    <location>
        <begin position="49"/>
        <end position="83"/>
    </location>
</feature>
<dbReference type="EMBL" id="BDIP01000099">
    <property type="protein sequence ID" value="GIQ80067.1"/>
    <property type="molecule type" value="Genomic_DNA"/>
</dbReference>
<dbReference type="Gene3D" id="3.30.70.330">
    <property type="match status" value="1"/>
</dbReference>
<name>A0A9K3GET1_9EUKA</name>
<feature type="region of interest" description="Disordered" evidence="2">
    <location>
        <begin position="1"/>
        <end position="83"/>
    </location>
</feature>
<dbReference type="Pfam" id="PF00076">
    <property type="entry name" value="RRM_1"/>
    <property type="match status" value="1"/>
</dbReference>
<evidence type="ECO:0000256" key="1">
    <source>
        <dbReference type="PROSITE-ProRule" id="PRU00176"/>
    </source>
</evidence>
<protein>
    <recommendedName>
        <fullName evidence="3">RRM domain-containing protein</fullName>
    </recommendedName>
</protein>
<dbReference type="EMBL" id="BDIP01000753">
    <property type="protein sequence ID" value="GIQ82608.1"/>
    <property type="molecule type" value="Genomic_DNA"/>
</dbReference>
<feature type="compositionally biased region" description="Low complexity" evidence="2">
    <location>
        <begin position="381"/>
        <end position="393"/>
    </location>
</feature>
<dbReference type="Proteomes" id="UP000265618">
    <property type="component" value="Unassembled WGS sequence"/>
</dbReference>
<dbReference type="OrthoDB" id="48651at2759"/>
<feature type="domain" description="RRM" evidence="3">
    <location>
        <begin position="115"/>
        <end position="195"/>
    </location>
</feature>
<reference evidence="4 6" key="2">
    <citation type="journal article" date="2018" name="PLoS ONE">
        <title>The draft genome of Kipferlia bialata reveals reductive genome evolution in fornicate parasites.</title>
        <authorList>
            <person name="Tanifuji G."/>
            <person name="Takabayashi S."/>
            <person name="Kume K."/>
            <person name="Takagi M."/>
            <person name="Nakayama T."/>
            <person name="Kamikawa R."/>
            <person name="Inagaki Y."/>
            <person name="Hashimoto T."/>
        </authorList>
    </citation>
    <scope>NUCLEOTIDE SEQUENCE [LARGE SCALE GENOMIC DNA]</scope>
    <source>
        <strain evidence="4">NY0173</strain>
    </source>
</reference>
<feature type="compositionally biased region" description="Basic and acidic residues" evidence="2">
    <location>
        <begin position="362"/>
        <end position="377"/>
    </location>
</feature>
<keyword evidence="1" id="KW-0694">RNA-binding</keyword>
<keyword evidence="6" id="KW-1185">Reference proteome</keyword>
<evidence type="ECO:0000313" key="4">
    <source>
        <dbReference type="EMBL" id="GIQ80067.1"/>
    </source>
</evidence>
<feature type="compositionally biased region" description="Gly residues" evidence="2">
    <location>
        <begin position="206"/>
        <end position="218"/>
    </location>
</feature>
<dbReference type="InterPro" id="IPR035979">
    <property type="entry name" value="RBD_domain_sf"/>
</dbReference>
<evidence type="ECO:0000256" key="2">
    <source>
        <dbReference type="SAM" id="MobiDB-lite"/>
    </source>
</evidence>
<dbReference type="InterPro" id="IPR012677">
    <property type="entry name" value="Nucleotide-bd_a/b_plait_sf"/>
</dbReference>
<feature type="compositionally biased region" description="Low complexity" evidence="2">
    <location>
        <begin position="38"/>
        <end position="48"/>
    </location>
</feature>
<organism evidence="4 6">
    <name type="scientific">Kipferlia bialata</name>
    <dbReference type="NCBI Taxonomy" id="797122"/>
    <lineage>
        <taxon>Eukaryota</taxon>
        <taxon>Metamonada</taxon>
        <taxon>Carpediemonas-like organisms</taxon>
        <taxon>Kipferlia</taxon>
    </lineage>
</organism>
<proteinExistence type="predicted"/>
<gene>
    <name evidence="4" type="ORF">KIPB_000803</name>
    <name evidence="5" type="ORF">KIPB_003773</name>
</gene>
<reference evidence="4" key="1">
    <citation type="submission" date="2016-10" db="EMBL/GenBank/DDBJ databases">
        <authorList>
            <person name="Tanifuji G."/>
            <person name="Kume K."/>
            <person name="Nakayama T."/>
            <person name="Takabayashi S."/>
            <person name="Hashimoto T."/>
        </authorList>
    </citation>
    <scope>NUCLEOTIDE SEQUENCE</scope>
    <source>
        <strain evidence="4">NY0173</strain>
    </source>
</reference>
<evidence type="ECO:0000313" key="5">
    <source>
        <dbReference type="EMBL" id="GIQ82608.1"/>
    </source>
</evidence>